<keyword evidence="3" id="KW-0808">Transferase</keyword>
<reference evidence="3" key="1">
    <citation type="submission" date="2019-03" db="EMBL/GenBank/DDBJ databases">
        <authorList>
            <person name="Danneels B."/>
        </authorList>
    </citation>
    <scope>NUCLEOTIDE SEQUENCE</scope>
</reference>
<proteinExistence type="predicted"/>
<evidence type="ECO:0000313" key="3">
    <source>
        <dbReference type="EMBL" id="VFR33371.1"/>
    </source>
</evidence>
<dbReference type="InterPro" id="IPR028098">
    <property type="entry name" value="Glyco_trans_4-like_N"/>
</dbReference>
<dbReference type="AlphaFoldDB" id="A0A484Q7G5"/>
<dbReference type="InterPro" id="IPR050194">
    <property type="entry name" value="Glycosyltransferase_grp1"/>
</dbReference>
<sequence>MMPSTRRHIVFIVHYFAPINSSGAKRVDALSKYFAQDGHDVTVITTRKTGAQGTFTEPYPAGVKVIELDSLGRLRPSQYEAGDLEPMYTARPSLMRRIKGIAMSWFGQVPDPRLPFALNFLAPWLDGEARAALKRADVIIGSSPPWSMLLAAYLASRRFGKPMLLDYRDHFSECHEMPGSWFSDRLEKVLDRFLSRRAKRLVTISEPMRSYYAGFNPDTHVVLNGYDPEPMERALQASPWEPGLPGRAIVSRHMGIVSPGRIPRSMLVALQQLHQKGYFAGKPEVRFEFYGYADLLSRTLAESYPELLPMFHFYKPVSYQESLGLICAADHVLFSEVSNATTLSGQGILTTKLFEYVGAGRTIIANISPTTLAGQLVRNAGKDHVVTDQVEDFVEYFQSDVFWNPRESRFSEFGATLSRKHQAGNYFKIIDEMLG</sequence>
<dbReference type="SUPFAM" id="SSF53756">
    <property type="entry name" value="UDP-Glycosyltransferase/glycogen phosphorylase"/>
    <property type="match status" value="1"/>
</dbReference>
<dbReference type="EMBL" id="CAADHZ010000025">
    <property type="protein sequence ID" value="VFR33371.1"/>
    <property type="molecule type" value="Genomic_DNA"/>
</dbReference>
<dbReference type="PANTHER" id="PTHR45947">
    <property type="entry name" value="SULFOQUINOVOSYL TRANSFERASE SQD2"/>
    <property type="match status" value="1"/>
</dbReference>
<dbReference type="GO" id="GO:0016758">
    <property type="term" value="F:hexosyltransferase activity"/>
    <property type="evidence" value="ECO:0007669"/>
    <property type="project" value="TreeGrafter"/>
</dbReference>
<dbReference type="PANTHER" id="PTHR45947:SF3">
    <property type="entry name" value="SULFOQUINOVOSYL TRANSFERASE SQD2"/>
    <property type="match status" value="1"/>
</dbReference>
<evidence type="ECO:0000313" key="2">
    <source>
        <dbReference type="EMBL" id="VFR18627.1"/>
    </source>
</evidence>
<dbReference type="EMBL" id="CAADIB010000002">
    <property type="protein sequence ID" value="VFR18627.1"/>
    <property type="molecule type" value="Genomic_DNA"/>
</dbReference>
<gene>
    <name evidence="3" type="ORF">ANDO1_2742</name>
    <name evidence="2" type="ORF">ANDO2_2648</name>
</gene>
<evidence type="ECO:0000259" key="1">
    <source>
        <dbReference type="Pfam" id="PF13579"/>
    </source>
</evidence>
<accession>A0A484Q7G5</accession>
<protein>
    <submittedName>
        <fullName evidence="3">TPR/glycosyl transferase domain protein</fullName>
    </submittedName>
</protein>
<name>A0A484Q7G5_9ZZZZ</name>
<feature type="domain" description="Glycosyltransferase subfamily 4-like N-terminal" evidence="1">
    <location>
        <begin position="24"/>
        <end position="223"/>
    </location>
</feature>
<dbReference type="Gene3D" id="3.40.50.2000">
    <property type="entry name" value="Glycogen Phosphorylase B"/>
    <property type="match status" value="2"/>
</dbReference>
<dbReference type="Pfam" id="PF13579">
    <property type="entry name" value="Glyco_trans_4_4"/>
    <property type="match status" value="1"/>
</dbReference>
<organism evidence="3">
    <name type="scientific">plant metagenome</name>
    <dbReference type="NCBI Taxonomy" id="1297885"/>
    <lineage>
        <taxon>unclassified sequences</taxon>
        <taxon>metagenomes</taxon>
        <taxon>organismal metagenomes</taxon>
    </lineage>
</organism>